<dbReference type="STRING" id="336831.WG68_17835"/>
<dbReference type="EMBL" id="LAHO01000021">
    <property type="protein sequence ID" value="KKO44050.1"/>
    <property type="molecule type" value="Genomic_DNA"/>
</dbReference>
<dbReference type="PRINTS" id="PR01005">
    <property type="entry name" value="FLGHOOKAP1"/>
</dbReference>
<dbReference type="PROSITE" id="PS00588">
    <property type="entry name" value="FLAGELLA_BB_ROD"/>
    <property type="match status" value="1"/>
</dbReference>
<dbReference type="InterPro" id="IPR010930">
    <property type="entry name" value="Flg_bb/hook_C_dom"/>
</dbReference>
<evidence type="ECO:0000259" key="9">
    <source>
        <dbReference type="Pfam" id="PF22638"/>
    </source>
</evidence>
<evidence type="ECO:0000256" key="1">
    <source>
        <dbReference type="ARBA" id="ARBA00004365"/>
    </source>
</evidence>
<dbReference type="Pfam" id="PF22638">
    <property type="entry name" value="FlgK_D1"/>
    <property type="match status" value="1"/>
</dbReference>
<keyword evidence="6" id="KW-0975">Bacterial flagellum</keyword>
<dbReference type="InterPro" id="IPR002371">
    <property type="entry name" value="FlgK"/>
</dbReference>
<keyword evidence="10" id="KW-0969">Cilium</keyword>
<name>A0A0M2V328_9GAMM</name>
<evidence type="ECO:0000256" key="6">
    <source>
        <dbReference type="ARBA" id="ARBA00023143"/>
    </source>
</evidence>
<proteinExistence type="inferred from homology"/>
<dbReference type="Proteomes" id="UP000034228">
    <property type="component" value="Unassembled WGS sequence"/>
</dbReference>
<dbReference type="Pfam" id="PF00460">
    <property type="entry name" value="Flg_bb_rod"/>
    <property type="match status" value="1"/>
</dbReference>
<comment type="subcellular location">
    <subcellularLocation>
        <location evidence="1">Bacterial flagellum</location>
    </subcellularLocation>
    <subcellularLocation>
        <location evidence="2">Secreted</location>
    </subcellularLocation>
</comment>
<evidence type="ECO:0000256" key="2">
    <source>
        <dbReference type="ARBA" id="ARBA00004613"/>
    </source>
</evidence>
<keyword evidence="5" id="KW-0964">Secreted</keyword>
<evidence type="ECO:0000313" key="10">
    <source>
        <dbReference type="EMBL" id="KKO44050.1"/>
    </source>
</evidence>
<keyword evidence="10" id="KW-0966">Cell projection</keyword>
<dbReference type="GO" id="GO:0044780">
    <property type="term" value="P:bacterial-type flagellum assembly"/>
    <property type="evidence" value="ECO:0007669"/>
    <property type="project" value="InterPro"/>
</dbReference>
<protein>
    <recommendedName>
        <fullName evidence="4">Flagellar hook-associated protein 1</fullName>
    </recommendedName>
</protein>
<comment type="similarity">
    <text evidence="3">Belongs to the flagella basal body rod proteins family.</text>
</comment>
<dbReference type="PANTHER" id="PTHR30033">
    <property type="entry name" value="FLAGELLAR HOOK-ASSOCIATED PROTEIN 1"/>
    <property type="match status" value="1"/>
</dbReference>
<evidence type="ECO:0000256" key="5">
    <source>
        <dbReference type="ARBA" id="ARBA00022525"/>
    </source>
</evidence>
<accession>A0A0M2V328</accession>
<dbReference type="OrthoDB" id="9802553at2"/>
<feature type="domain" description="Flagellar hook-associated protein FlgK helical" evidence="9">
    <location>
        <begin position="86"/>
        <end position="322"/>
    </location>
</feature>
<dbReference type="InterPro" id="IPR001444">
    <property type="entry name" value="Flag_bb_rod_N"/>
</dbReference>
<gene>
    <name evidence="10" type="ORF">WG68_17835</name>
</gene>
<dbReference type="NCBIfam" id="TIGR02492">
    <property type="entry name" value="flgK_ends"/>
    <property type="match status" value="1"/>
</dbReference>
<dbReference type="SUPFAM" id="SSF64518">
    <property type="entry name" value="Phase 1 flagellin"/>
    <property type="match status" value="2"/>
</dbReference>
<dbReference type="PATRIC" id="fig|336831.14.peg.702"/>
<feature type="domain" description="Flagellar basal body rod protein N-terminal" evidence="7">
    <location>
        <begin position="6"/>
        <end position="35"/>
    </location>
</feature>
<dbReference type="GO" id="GO:0009424">
    <property type="term" value="C:bacterial-type flagellum hook"/>
    <property type="evidence" value="ECO:0007669"/>
    <property type="project" value="InterPro"/>
</dbReference>
<comment type="caution">
    <text evidence="10">The sequence shown here is derived from an EMBL/GenBank/DDBJ whole genome shotgun (WGS) entry which is preliminary data.</text>
</comment>
<sequence>MSDNLLRIGTSAVLASNTLLSTTSNNIANINTPGYVRQRTEFQAQILGLGVGKGTTERLVSEFTLKQLRRDTSNASYAAQYLSEANRVDSLFSNPANSIATGINNLFQQLQTANNEPTNVANRQLIIGSAQSLLDKFDTLSNLVLDQENFINQQLDIYVNEANDYIGQIARLNKEIASYGTGASKPLPLDLFDKRDSAILKLSEMMEIRTLDALNGEKLVFMNTGQALVVEQGDFALLALRGNPDPSRKELQLQLSTNSNVLRDINSKELGGKLGAIVGFREEILDPTQLQLGQLALSITDAFNTQNKLGMDLNQQIGKNIFILPEFNALNFRGNTGTGFIVGSVEPSKGNQLPPNDFLATVTATGIRLEALDAKGNVIAGSAIDVVTDFSTPINSANTTSDPTDLYGLQLNITGAPAVGDQFLLKPFSTSARGITLATTRPEDIALAAPVRGEYSVNNLGNGVVSNLLVSNTDPATSQFLSPTGLAGNPPYSVTYTNSNEFTVTDSTNTVLGVASFPSGTYQNVLAQAGLANYGFDFDIAGVPSFGDSYTIEFNEGGFNDNRNGLILSELQTGQTTRRNAVVVPNAINEYSFNQSYATMVGTIGERTRQGRINDEASTALLQQTTLWYESLSGVSLDEEASNLIRFQQTYAAAARIISTSQTVFDTLLAAVR</sequence>
<dbReference type="InterPro" id="IPR053927">
    <property type="entry name" value="FlgK_helical"/>
</dbReference>
<organism evidence="10 11">
    <name type="scientific">Arsukibacterium ikkense</name>
    <dbReference type="NCBI Taxonomy" id="336831"/>
    <lineage>
        <taxon>Bacteria</taxon>
        <taxon>Pseudomonadati</taxon>
        <taxon>Pseudomonadota</taxon>
        <taxon>Gammaproteobacteria</taxon>
        <taxon>Chromatiales</taxon>
        <taxon>Chromatiaceae</taxon>
        <taxon>Arsukibacterium</taxon>
    </lineage>
</organism>
<dbReference type="InterPro" id="IPR019776">
    <property type="entry name" value="Flagellar_basal_body_rod_CS"/>
</dbReference>
<dbReference type="PANTHER" id="PTHR30033:SF1">
    <property type="entry name" value="FLAGELLAR HOOK-ASSOCIATED PROTEIN 1"/>
    <property type="match status" value="1"/>
</dbReference>
<evidence type="ECO:0000259" key="8">
    <source>
        <dbReference type="Pfam" id="PF06429"/>
    </source>
</evidence>
<evidence type="ECO:0000313" key="11">
    <source>
        <dbReference type="Proteomes" id="UP000034228"/>
    </source>
</evidence>
<keyword evidence="11" id="KW-1185">Reference proteome</keyword>
<dbReference type="RefSeq" id="WP_046559082.1">
    <property type="nucleotide sequence ID" value="NZ_LAHO01000021.1"/>
</dbReference>
<dbReference type="AlphaFoldDB" id="A0A0M2V328"/>
<evidence type="ECO:0000259" key="7">
    <source>
        <dbReference type="Pfam" id="PF00460"/>
    </source>
</evidence>
<evidence type="ECO:0000256" key="4">
    <source>
        <dbReference type="ARBA" id="ARBA00016244"/>
    </source>
</evidence>
<keyword evidence="10" id="KW-0282">Flagellum</keyword>
<feature type="domain" description="Flagellar basal-body/hook protein C-terminal" evidence="8">
    <location>
        <begin position="632"/>
        <end position="669"/>
    </location>
</feature>
<dbReference type="GO" id="GO:0005198">
    <property type="term" value="F:structural molecule activity"/>
    <property type="evidence" value="ECO:0007669"/>
    <property type="project" value="InterPro"/>
</dbReference>
<dbReference type="Pfam" id="PF06429">
    <property type="entry name" value="Flg_bbr_C"/>
    <property type="match status" value="1"/>
</dbReference>
<reference evidence="10 11" key="1">
    <citation type="submission" date="2015-03" db="EMBL/GenBank/DDBJ databases">
        <title>Draft genome sequences of two protease-producing strains of Arsukibacterium isolated from two cold and alkaline environments.</title>
        <authorList>
            <person name="Lylloff J.E."/>
            <person name="Skov L.B."/>
            <person name="Jepsen M."/>
            <person name="Hallin P.F."/>
            <person name="Sorensen S.J."/>
            <person name="Stougaard P."/>
            <person name="Glaring M.A."/>
        </authorList>
    </citation>
    <scope>NUCLEOTIDE SEQUENCE [LARGE SCALE GENOMIC DNA]</scope>
    <source>
        <strain evidence="10 11">GCM72</strain>
    </source>
</reference>
<evidence type="ECO:0000256" key="3">
    <source>
        <dbReference type="ARBA" id="ARBA00009677"/>
    </source>
</evidence>
<dbReference type="GO" id="GO:0005576">
    <property type="term" value="C:extracellular region"/>
    <property type="evidence" value="ECO:0007669"/>
    <property type="project" value="UniProtKB-SubCell"/>
</dbReference>